<organism evidence="1 2">
    <name type="scientific">Trifolium medium</name>
    <dbReference type="NCBI Taxonomy" id="97028"/>
    <lineage>
        <taxon>Eukaryota</taxon>
        <taxon>Viridiplantae</taxon>
        <taxon>Streptophyta</taxon>
        <taxon>Embryophyta</taxon>
        <taxon>Tracheophyta</taxon>
        <taxon>Spermatophyta</taxon>
        <taxon>Magnoliopsida</taxon>
        <taxon>eudicotyledons</taxon>
        <taxon>Gunneridae</taxon>
        <taxon>Pentapetalae</taxon>
        <taxon>rosids</taxon>
        <taxon>fabids</taxon>
        <taxon>Fabales</taxon>
        <taxon>Fabaceae</taxon>
        <taxon>Papilionoideae</taxon>
        <taxon>50 kb inversion clade</taxon>
        <taxon>NPAAA clade</taxon>
        <taxon>Hologalegina</taxon>
        <taxon>IRL clade</taxon>
        <taxon>Trifolieae</taxon>
        <taxon>Trifolium</taxon>
    </lineage>
</organism>
<comment type="caution">
    <text evidence="1">The sequence shown here is derived from an EMBL/GenBank/DDBJ whole genome shotgun (WGS) entry which is preliminary data.</text>
</comment>
<evidence type="ECO:0000313" key="1">
    <source>
        <dbReference type="EMBL" id="MCH82446.1"/>
    </source>
</evidence>
<dbReference type="Proteomes" id="UP000265520">
    <property type="component" value="Unassembled WGS sequence"/>
</dbReference>
<name>A0A392M536_9FABA</name>
<reference evidence="1 2" key="1">
    <citation type="journal article" date="2018" name="Front. Plant Sci.">
        <title>Red Clover (Trifolium pratense) and Zigzag Clover (T. medium) - A Picture of Genomic Similarities and Differences.</title>
        <authorList>
            <person name="Dluhosova J."/>
            <person name="Istvanek J."/>
            <person name="Nedelnik J."/>
            <person name="Repkova J."/>
        </authorList>
    </citation>
    <scope>NUCLEOTIDE SEQUENCE [LARGE SCALE GENOMIC DNA]</scope>
    <source>
        <strain evidence="2">cv. 10/8</strain>
        <tissue evidence="1">Leaf</tissue>
    </source>
</reference>
<dbReference type="EMBL" id="LXQA010003700">
    <property type="protein sequence ID" value="MCH82446.1"/>
    <property type="molecule type" value="Genomic_DNA"/>
</dbReference>
<protein>
    <submittedName>
        <fullName evidence="1">Uncharacterized protein</fullName>
    </submittedName>
</protein>
<evidence type="ECO:0000313" key="2">
    <source>
        <dbReference type="Proteomes" id="UP000265520"/>
    </source>
</evidence>
<dbReference type="AlphaFoldDB" id="A0A392M536"/>
<proteinExistence type="predicted"/>
<accession>A0A392M536</accession>
<gene>
    <name evidence="1" type="ORF">A2U01_0003252</name>
</gene>
<sequence length="123" mass="14300">MHLIHIDVTLADLKHQLSQLNNRLNYRDARRVTDVEYRRSSVCTDRSVLFIDMKFQNDGDVRTTFSIFSQYSTKGPIELDVTLVRSVQDICLSLIRPRIFDEITACMVEPEDDKDEVVNLSYS</sequence>
<keyword evidence="2" id="KW-1185">Reference proteome</keyword>